<gene>
    <name evidence="1" type="ORF">pEpSNUABM08_30</name>
</gene>
<accession>A0A5J6DAE3</accession>
<evidence type="ECO:0000313" key="1">
    <source>
        <dbReference type="EMBL" id="QEQ94777.1"/>
    </source>
</evidence>
<reference evidence="1 2" key="1">
    <citation type="submission" date="2019-07" db="EMBL/GenBank/DDBJ databases">
        <title>Complete genome sequence of bacteriophage infecting Erwinia pyrifoliae.</title>
        <authorList>
            <person name="Kim S.G."/>
            <person name="Park S.C."/>
        </authorList>
    </citation>
    <scope>NUCLEOTIDE SEQUENCE [LARGE SCALE GENOMIC DNA]</scope>
</reference>
<dbReference type="EMBL" id="MN184886">
    <property type="protein sequence ID" value="QEQ94777.1"/>
    <property type="molecule type" value="Genomic_DNA"/>
</dbReference>
<keyword evidence="2" id="KW-1185">Reference proteome</keyword>
<sequence>MNNNLQLLDALLFPYILNMNFGSPPQNVEDGDQYIVSTPSSGDWANQDGKLAYRINGQWIFFEPTRGVRARLVNINAWVWFDGVQWVDETTGQAPGTDPGVLPLYYDIGGTVPYSVDKEEWIMWLPLVQAVSLPKNAVGSSFRLVAGVQGYVELAVYRNATKVGRITIPSGATVGQFDIPSPVSFGAGDIFGIQAPADIIAGFKNFGWAFRLNIVT</sequence>
<dbReference type="Proteomes" id="UP000325507">
    <property type="component" value="Segment"/>
</dbReference>
<proteinExistence type="predicted"/>
<organism evidence="1 2">
    <name type="scientific">Erwinia phage pEp_SNUABM_08</name>
    <dbReference type="NCBI Taxonomy" id="2593268"/>
    <lineage>
        <taxon>Viruses</taxon>
        <taxon>Duplodnaviria</taxon>
        <taxon>Heunggongvirae</taxon>
        <taxon>Uroviricota</taxon>
        <taxon>Caudoviricetes</taxon>
        <taxon>Casjensviridae</taxon>
        <taxon>Gwanakrovirus</taxon>
        <taxon>Gwanakrovirus SNUABM08</taxon>
    </lineage>
</organism>
<protein>
    <submittedName>
        <fullName evidence="1">Putative tail fiber protein</fullName>
    </submittedName>
</protein>
<evidence type="ECO:0000313" key="2">
    <source>
        <dbReference type="Proteomes" id="UP000325507"/>
    </source>
</evidence>
<dbReference type="InterPro" id="IPR021251">
    <property type="entry name" value="DUF2793"/>
</dbReference>
<dbReference type="Pfam" id="PF10983">
    <property type="entry name" value="DUF2793"/>
    <property type="match status" value="1"/>
</dbReference>
<name>A0A5J6DAE3_9CAUD</name>